<keyword evidence="4 14" id="KW-0436">Ligase</keyword>
<dbReference type="InterPro" id="IPR033705">
    <property type="entry name" value="Anticodon_Ia_Val"/>
</dbReference>
<dbReference type="Pfam" id="PF00133">
    <property type="entry name" value="tRNA-synt_1"/>
    <property type="match status" value="1"/>
</dbReference>
<keyword evidence="6 14" id="KW-0067">ATP-binding</keyword>
<accession>A0A075DMY3</accession>
<dbReference type="CDD" id="cd00817">
    <property type="entry name" value="ValRS_core"/>
    <property type="match status" value="1"/>
</dbReference>
<evidence type="ECO:0000256" key="6">
    <source>
        <dbReference type="ARBA" id="ARBA00022840"/>
    </source>
</evidence>
<feature type="domain" description="Aminoacyl-tRNA synthetase class Ia" evidence="15">
    <location>
        <begin position="26"/>
        <end position="580"/>
    </location>
</feature>
<evidence type="ECO:0000256" key="1">
    <source>
        <dbReference type="ARBA" id="ARBA00004496"/>
    </source>
</evidence>
<evidence type="ECO:0000313" key="17">
    <source>
        <dbReference type="EMBL" id="AHM94089.1"/>
    </source>
</evidence>
<dbReference type="InterPro" id="IPR013155">
    <property type="entry name" value="M/V/L/I-tRNA-synth_anticd-bd"/>
</dbReference>
<organism evidence="17">
    <name type="scientific">Candidatus Aramenus sulfurataquae</name>
    <dbReference type="NCBI Taxonomy" id="1326980"/>
    <lineage>
        <taxon>Archaea</taxon>
        <taxon>Thermoproteota</taxon>
        <taxon>Thermoprotei</taxon>
        <taxon>Sulfolobales</taxon>
        <taxon>Sulfolobaceae</taxon>
        <taxon>Candidatus Aramenus</taxon>
    </lineage>
</organism>
<dbReference type="PANTHER" id="PTHR11946">
    <property type="entry name" value="VALYL-TRNA SYNTHETASES"/>
    <property type="match status" value="1"/>
</dbReference>
<dbReference type="Pfam" id="PF08264">
    <property type="entry name" value="Anticodon_1"/>
    <property type="match status" value="1"/>
</dbReference>
<reference evidence="17" key="1">
    <citation type="submission" date="2013-04" db="EMBL/GenBank/DDBJ databases">
        <title>Phylogenetic diversity of archaeal communities inhabiting Mexican hot springs.</title>
        <authorList>
            <person name="Servin-Garciduenas L.E."/>
            <person name="Pacheco-Lamas H.R."/>
            <person name="Peng X."/>
            <person name="Garrett R.A."/>
            <person name="Campos-Garcia J."/>
            <person name="Martinez-Romero E."/>
        </authorList>
    </citation>
    <scope>NUCLEOTIDE SEQUENCE</scope>
</reference>
<keyword evidence="8 14" id="KW-0030">Aminoacyl-tRNA synthetase</keyword>
<reference evidence="19" key="3">
    <citation type="submission" date="2022-05" db="EMBL/GenBank/DDBJ databases">
        <title>Metagenome Sequencing of an Archaeal-Dominated Microbial Community from a Hot Spring at the Los Azufres Geothermal Field, Mexico.</title>
        <authorList>
            <person name="Marin-Paredes R."/>
            <person name="Martinez-Romero E."/>
            <person name="Servin-Garciduenas L.E."/>
        </authorList>
    </citation>
    <scope>NUCLEOTIDE SEQUENCE</scope>
    <source>
        <strain evidence="19">AZ1-454</strain>
    </source>
</reference>
<evidence type="ECO:0000256" key="2">
    <source>
        <dbReference type="ARBA" id="ARBA00013169"/>
    </source>
</evidence>
<comment type="similarity">
    <text evidence="12">Belongs to the class-I aminoacyl-tRNA synthetase family. ValS type 2 subfamily.</text>
</comment>
<keyword evidence="3" id="KW-0963">Cytoplasm</keyword>
<dbReference type="SUPFAM" id="SSF47323">
    <property type="entry name" value="Anticodon-binding domain of a subclass of class I aminoacyl-tRNA synthetases"/>
    <property type="match status" value="1"/>
</dbReference>
<dbReference type="FunFam" id="3.40.50.620:FF:000192">
    <property type="entry name" value="Valine--tRNA ligase"/>
    <property type="match status" value="1"/>
</dbReference>
<dbReference type="InterPro" id="IPR009080">
    <property type="entry name" value="tRNAsynth_Ia_anticodon-bd"/>
</dbReference>
<dbReference type="GO" id="GO:0005524">
    <property type="term" value="F:ATP binding"/>
    <property type="evidence" value="ECO:0007669"/>
    <property type="project" value="UniProtKB-KW"/>
</dbReference>
<evidence type="ECO:0000256" key="10">
    <source>
        <dbReference type="ARBA" id="ARBA00047552"/>
    </source>
</evidence>
<dbReference type="PROSITE" id="PS00178">
    <property type="entry name" value="AA_TRNA_LIGASE_I"/>
    <property type="match status" value="1"/>
</dbReference>
<comment type="function">
    <text evidence="11">Catalyzes the attachment of valine to tRNA(Val). As ValRS can inadvertently accommodate and process structurally similar amino acids such as threonine, to avoid such errors, it has a 'posttransfer' editing activity that hydrolyzes mischarged Thr-tRNA(Val) in a tRNA-dependent manner.</text>
</comment>
<comment type="subcellular location">
    <subcellularLocation>
        <location evidence="1">Cytoplasm</location>
    </subcellularLocation>
</comment>
<proteinExistence type="inferred from homology"/>
<dbReference type="InterPro" id="IPR001412">
    <property type="entry name" value="aa-tRNA-synth_I_CS"/>
</dbReference>
<keyword evidence="5 14" id="KW-0547">Nucleotide-binding</keyword>
<evidence type="ECO:0000259" key="15">
    <source>
        <dbReference type="Pfam" id="PF00133"/>
    </source>
</evidence>
<dbReference type="PANTHER" id="PTHR11946:SF93">
    <property type="entry name" value="VALINE--TRNA LIGASE, CHLOROPLASTIC_MITOCHONDRIAL 2"/>
    <property type="match status" value="1"/>
</dbReference>
<dbReference type="GO" id="GO:0002161">
    <property type="term" value="F:aminoacyl-tRNA deacylase activity"/>
    <property type="evidence" value="ECO:0007669"/>
    <property type="project" value="InterPro"/>
</dbReference>
<evidence type="ECO:0000256" key="14">
    <source>
        <dbReference type="RuleBase" id="RU363035"/>
    </source>
</evidence>
<feature type="domain" description="Methionyl/Valyl/Leucyl/Isoleucyl-tRNA synthetase anticodon-binding" evidence="16">
    <location>
        <begin position="623"/>
        <end position="766"/>
    </location>
</feature>
<evidence type="ECO:0000256" key="3">
    <source>
        <dbReference type="ARBA" id="ARBA00022490"/>
    </source>
</evidence>
<evidence type="ECO:0000256" key="8">
    <source>
        <dbReference type="ARBA" id="ARBA00023146"/>
    </source>
</evidence>
<dbReference type="GO" id="GO:0006438">
    <property type="term" value="P:valyl-tRNA aminoacylation"/>
    <property type="evidence" value="ECO:0007669"/>
    <property type="project" value="UniProtKB-UniRule"/>
</dbReference>
<dbReference type="CDD" id="cd07962">
    <property type="entry name" value="Anticodon_Ia_Val"/>
    <property type="match status" value="1"/>
</dbReference>
<sequence length="817" mass="94965">MLSQEYVLKKMEEWPKHYEPKQIEPKWQNFWLSKEAWEKIFKFDEDSDKPVFFIDTPPPFTSGELHMGHAYWVTIADTIGRFKKLQGYNVLLPQGWDTQGLPTELKVQYRLGIPKENKELFLQKCVEWTHDMIDRMKKAMIRLGYRPNWEQFEYRTFDHEYRKVIQKSLLDMYSKGLVKMMEGPVYWCPKCETALALSEVGYIEKEGILVYVGFPLKEGGEIVIATTRPELIGATQAIAVHPDDERYKNLVGKVAIVPLFNKEVKIIADNEVEKDFGTGAVMISTYGDPQDIKWKLKYNLPSTELIDNKGRIKGTGIVDGLKVEEARKKIVEILKEKGFVRKVEKIRHRVLAHTERSDCMSPIEFLTKKQVYIEVLPFRDKLLEESKKMKFKPPRMSYYLEDWIRSLDWDWNISRQRVYGTPLPFWYCDNNHLVPAREEDLPIDPTKAKPPAEKCPQCGLPLKPVTDVADVWVDSSVTVLYLSGFYGNKKRFSKAFPASLRLQGTDIIRTWLFYTFFRTLTLAGDVPFKQVLINGQVLGPDGTRMSKSKGNVVSPLDRIDEFGADAIRMALLDAAIGDDFPFKWEVVRSKKLFLQKLWNASRLAYPFISGRSVEKPSSLHIIDRWVLAEHKKFVEKAINAYDSFDFYVILQELYNYFWEIVADEYLELVKYRLFQDDTSAIYTLSRILKDILILLHPIAPHITEEIYSRMYGEKISILLEELPKVDDIREDEEAIEVGNALRRATSMIRNAKISNRLAMNAPIKAKIYGSKNFLEKIRGVEEDLIKTLKIVELQYVEHQEEKVEIEKSDHGSSNHQS</sequence>
<evidence type="ECO:0000256" key="7">
    <source>
        <dbReference type="ARBA" id="ARBA00022917"/>
    </source>
</evidence>
<dbReference type="PATRIC" id="fig|1326980.8.peg.265"/>
<evidence type="ECO:0000256" key="11">
    <source>
        <dbReference type="ARBA" id="ARBA00055630"/>
    </source>
</evidence>
<dbReference type="EMBL" id="KC912761">
    <property type="protein sequence ID" value="AHM94089.1"/>
    <property type="molecule type" value="Genomic_DNA"/>
</dbReference>
<dbReference type="EMBL" id="JZWS01000012">
    <property type="protein sequence ID" value="KJR79292.1"/>
    <property type="molecule type" value="Genomic_DNA"/>
</dbReference>
<evidence type="ECO:0000313" key="18">
    <source>
        <dbReference type="EMBL" id="KJR79292.1"/>
    </source>
</evidence>
<dbReference type="EC" id="6.1.1.9" evidence="2 13"/>
<evidence type="ECO:0000256" key="9">
    <source>
        <dbReference type="ARBA" id="ARBA00024407"/>
    </source>
</evidence>
<keyword evidence="7 14" id="KW-0648">Protein biosynthesis</keyword>
<dbReference type="EMBL" id="JZWS02000004">
    <property type="protein sequence ID" value="MCL7344030.1"/>
    <property type="molecule type" value="Genomic_DNA"/>
</dbReference>
<evidence type="ECO:0000256" key="13">
    <source>
        <dbReference type="NCBIfam" id="TIGR00422"/>
    </source>
</evidence>
<dbReference type="GO" id="GO:0004832">
    <property type="term" value="F:valine-tRNA ligase activity"/>
    <property type="evidence" value="ECO:0007669"/>
    <property type="project" value="UniProtKB-UniRule"/>
</dbReference>
<reference evidence="18" key="2">
    <citation type="submission" date="2015-03" db="EMBL/GenBank/DDBJ databases">
        <title>Metagenome Sequencing of an Archaeal-Dominated Microbial Community from a Hot Spring at the Los Azufres Geothermal Field, Mexico.</title>
        <authorList>
            <person name="Servin-Garciduenas L.E."/>
            <person name="Martinez-Romero E."/>
        </authorList>
    </citation>
    <scope>NUCLEOTIDE SEQUENCE [LARGE SCALE GENOMIC DNA]</scope>
    <source>
        <strain evidence="18">AZ1-454</strain>
    </source>
</reference>
<evidence type="ECO:0000256" key="4">
    <source>
        <dbReference type="ARBA" id="ARBA00022598"/>
    </source>
</evidence>
<evidence type="ECO:0000259" key="16">
    <source>
        <dbReference type="Pfam" id="PF08264"/>
    </source>
</evidence>
<evidence type="ECO:0000256" key="5">
    <source>
        <dbReference type="ARBA" id="ARBA00022741"/>
    </source>
</evidence>
<dbReference type="AlphaFoldDB" id="A0A075DMY3"/>
<name>A0A075DMY3_9CREN</name>
<evidence type="ECO:0000313" key="19">
    <source>
        <dbReference type="EMBL" id="MCL7344030.1"/>
    </source>
</evidence>
<dbReference type="InterPro" id="IPR009008">
    <property type="entry name" value="Val/Leu/Ile-tRNA-synth_edit"/>
</dbReference>
<dbReference type="Gene3D" id="1.10.730.10">
    <property type="entry name" value="Isoleucyl-tRNA Synthetase, Domain 1"/>
    <property type="match status" value="1"/>
</dbReference>
<dbReference type="Gene3D" id="3.40.50.620">
    <property type="entry name" value="HUPs"/>
    <property type="match status" value="2"/>
</dbReference>
<comment type="catalytic activity">
    <reaction evidence="10">
        <text>tRNA(Val) + L-valine + ATP = L-valyl-tRNA(Val) + AMP + diphosphate</text>
        <dbReference type="Rhea" id="RHEA:10704"/>
        <dbReference type="Rhea" id="RHEA-COMP:9672"/>
        <dbReference type="Rhea" id="RHEA-COMP:9708"/>
        <dbReference type="ChEBI" id="CHEBI:30616"/>
        <dbReference type="ChEBI" id="CHEBI:33019"/>
        <dbReference type="ChEBI" id="CHEBI:57762"/>
        <dbReference type="ChEBI" id="CHEBI:78442"/>
        <dbReference type="ChEBI" id="CHEBI:78537"/>
        <dbReference type="ChEBI" id="CHEBI:456215"/>
        <dbReference type="EC" id="6.1.1.9"/>
    </reaction>
</comment>
<dbReference type="PRINTS" id="PR00986">
    <property type="entry name" value="TRNASYNTHVAL"/>
</dbReference>
<dbReference type="SUPFAM" id="SSF50677">
    <property type="entry name" value="ValRS/IleRS/LeuRS editing domain"/>
    <property type="match status" value="1"/>
</dbReference>
<dbReference type="NCBIfam" id="TIGR00422">
    <property type="entry name" value="valS"/>
    <property type="match status" value="1"/>
</dbReference>
<dbReference type="InterPro" id="IPR002303">
    <property type="entry name" value="Valyl-tRNA_ligase"/>
</dbReference>
<dbReference type="InterPro" id="IPR002300">
    <property type="entry name" value="aa-tRNA-synth_Ia"/>
</dbReference>
<protein>
    <recommendedName>
        <fullName evidence="9 13">Valine--tRNA ligase</fullName>
        <ecNumber evidence="2 13">6.1.1.9</ecNumber>
    </recommendedName>
</protein>
<gene>
    <name evidence="17" type="primary">valS</name>
    <name evidence="19" type="ORF">TQ35_005590</name>
    <name evidence="18" type="ORF">TQ35_02565</name>
</gene>
<dbReference type="SUPFAM" id="SSF52374">
    <property type="entry name" value="Nucleotidylyl transferase"/>
    <property type="match status" value="1"/>
</dbReference>
<evidence type="ECO:0000256" key="12">
    <source>
        <dbReference type="ARBA" id="ARBA00061452"/>
    </source>
</evidence>
<dbReference type="NCBIfam" id="NF009687">
    <property type="entry name" value="PRK13208.1"/>
    <property type="match status" value="1"/>
</dbReference>
<dbReference type="GO" id="GO:0005829">
    <property type="term" value="C:cytosol"/>
    <property type="evidence" value="ECO:0007669"/>
    <property type="project" value="TreeGrafter"/>
</dbReference>
<dbReference type="InterPro" id="IPR014729">
    <property type="entry name" value="Rossmann-like_a/b/a_fold"/>
</dbReference>